<dbReference type="GO" id="GO:0016747">
    <property type="term" value="F:acyltransferase activity, transferring groups other than amino-acyl groups"/>
    <property type="evidence" value="ECO:0007669"/>
    <property type="project" value="InterPro"/>
</dbReference>
<evidence type="ECO:0000259" key="3">
    <source>
        <dbReference type="PROSITE" id="PS51186"/>
    </source>
</evidence>
<dbReference type="InterPro" id="IPR050832">
    <property type="entry name" value="Bact_Acetyltransf"/>
</dbReference>
<reference evidence="4 5" key="1">
    <citation type="submission" date="2016-11" db="EMBL/GenBank/DDBJ databases">
        <authorList>
            <person name="Jaros S."/>
            <person name="Januszkiewicz K."/>
            <person name="Wedrychowicz H."/>
        </authorList>
    </citation>
    <scope>NUCLEOTIDE SEQUENCE [LARGE SCALE GENOMIC DNA]</scope>
    <source>
        <strain evidence="4 5">DSM 12906</strain>
    </source>
</reference>
<sequence length="159" mass="17621">MAISVRRVTAEDLEALRRLQSRPELGLVDTHFAAQQAGTMIFAVALNDGEPVGTALLDFDSEDYAPELRNMYVYPAARRLGAGRALSTFMEKEAWAAGHKAVYLAVDPNNERAVPLYVSLEYHPTGEHLFVEDPEVTQVEGDQAPSKHYAVYKKSLTAR</sequence>
<evidence type="ECO:0000256" key="2">
    <source>
        <dbReference type="ARBA" id="ARBA00023315"/>
    </source>
</evidence>
<proteinExistence type="predicted"/>
<evidence type="ECO:0000256" key="1">
    <source>
        <dbReference type="ARBA" id="ARBA00022679"/>
    </source>
</evidence>
<dbReference type="PROSITE" id="PS51186">
    <property type="entry name" value="GNAT"/>
    <property type="match status" value="1"/>
</dbReference>
<accession>A0A1M6INI5</accession>
<dbReference type="SUPFAM" id="SSF55729">
    <property type="entry name" value="Acyl-CoA N-acyltransferases (Nat)"/>
    <property type="match status" value="1"/>
</dbReference>
<keyword evidence="1 4" id="KW-0808">Transferase</keyword>
<organism evidence="4 5">
    <name type="scientific">Tessaracoccus bendigoensis DSM 12906</name>
    <dbReference type="NCBI Taxonomy" id="1123357"/>
    <lineage>
        <taxon>Bacteria</taxon>
        <taxon>Bacillati</taxon>
        <taxon>Actinomycetota</taxon>
        <taxon>Actinomycetes</taxon>
        <taxon>Propionibacteriales</taxon>
        <taxon>Propionibacteriaceae</taxon>
        <taxon>Tessaracoccus</taxon>
    </lineage>
</organism>
<evidence type="ECO:0000313" key="4">
    <source>
        <dbReference type="EMBL" id="SHJ36035.1"/>
    </source>
</evidence>
<feature type="domain" description="N-acetyltransferase" evidence="3">
    <location>
        <begin position="3"/>
        <end position="157"/>
    </location>
</feature>
<name>A0A1M6INI5_9ACTN</name>
<dbReference type="Pfam" id="PF00583">
    <property type="entry name" value="Acetyltransf_1"/>
    <property type="match status" value="1"/>
</dbReference>
<protein>
    <submittedName>
        <fullName evidence="4">Acetyltransferase (GNAT) family protein</fullName>
    </submittedName>
</protein>
<dbReference type="STRING" id="1123357.SAMN02745244_02340"/>
<dbReference type="PANTHER" id="PTHR43877">
    <property type="entry name" value="AMINOALKYLPHOSPHONATE N-ACETYLTRANSFERASE-RELATED-RELATED"/>
    <property type="match status" value="1"/>
</dbReference>
<dbReference type="Proteomes" id="UP000184512">
    <property type="component" value="Unassembled WGS sequence"/>
</dbReference>
<dbReference type="Gene3D" id="3.40.630.30">
    <property type="match status" value="1"/>
</dbReference>
<dbReference type="EMBL" id="FQZG01000042">
    <property type="protein sequence ID" value="SHJ36035.1"/>
    <property type="molecule type" value="Genomic_DNA"/>
</dbReference>
<gene>
    <name evidence="4" type="ORF">SAMN02745244_02340</name>
</gene>
<keyword evidence="5" id="KW-1185">Reference proteome</keyword>
<dbReference type="AlphaFoldDB" id="A0A1M6INI5"/>
<keyword evidence="2" id="KW-0012">Acyltransferase</keyword>
<dbReference type="InterPro" id="IPR000182">
    <property type="entry name" value="GNAT_dom"/>
</dbReference>
<evidence type="ECO:0000313" key="5">
    <source>
        <dbReference type="Proteomes" id="UP000184512"/>
    </source>
</evidence>
<dbReference type="InterPro" id="IPR016181">
    <property type="entry name" value="Acyl_CoA_acyltransferase"/>
</dbReference>
<dbReference type="RefSeq" id="WP_073188475.1">
    <property type="nucleotide sequence ID" value="NZ_FQZG01000042.1"/>
</dbReference>
<dbReference type="OrthoDB" id="9799092at2"/>
<dbReference type="CDD" id="cd04301">
    <property type="entry name" value="NAT_SF"/>
    <property type="match status" value="1"/>
</dbReference>